<dbReference type="InterPro" id="IPR014710">
    <property type="entry name" value="RmlC-like_jellyroll"/>
</dbReference>
<evidence type="ECO:0000313" key="6">
    <source>
        <dbReference type="Proteomes" id="UP001198983"/>
    </source>
</evidence>
<dbReference type="SUPFAM" id="SSF46689">
    <property type="entry name" value="Homeodomain-like"/>
    <property type="match status" value="2"/>
</dbReference>
<dbReference type="RefSeq" id="WP_228416941.1">
    <property type="nucleotide sequence ID" value="NZ_CP081135.1"/>
</dbReference>
<dbReference type="Pfam" id="PF12833">
    <property type="entry name" value="HTH_18"/>
    <property type="match status" value="1"/>
</dbReference>
<keyword evidence="1" id="KW-0805">Transcription regulation</keyword>
<dbReference type="PANTHER" id="PTHR43280:SF34">
    <property type="entry name" value="ARAC-FAMILY TRANSCRIPTIONAL REGULATOR"/>
    <property type="match status" value="1"/>
</dbReference>
<organism evidence="5 6">
    <name type="scientific">Terrisporobacter hibernicus</name>
    <dbReference type="NCBI Taxonomy" id="2813371"/>
    <lineage>
        <taxon>Bacteria</taxon>
        <taxon>Bacillati</taxon>
        <taxon>Bacillota</taxon>
        <taxon>Clostridia</taxon>
        <taxon>Peptostreptococcales</taxon>
        <taxon>Peptostreptococcaceae</taxon>
        <taxon>Terrisporobacter</taxon>
    </lineage>
</organism>
<dbReference type="PROSITE" id="PS01124">
    <property type="entry name" value="HTH_ARAC_FAMILY_2"/>
    <property type="match status" value="1"/>
</dbReference>
<dbReference type="EMBL" id="CP081135">
    <property type="protein sequence ID" value="UEL49034.1"/>
    <property type="molecule type" value="Genomic_DNA"/>
</dbReference>
<evidence type="ECO:0000313" key="5">
    <source>
        <dbReference type="EMBL" id="UEL49034.1"/>
    </source>
</evidence>
<reference evidence="5 6" key="1">
    <citation type="journal article" date="2023" name="Int. J. Syst. Evol. Microbiol.">
        <title>Terrisporobacter hibernicus sp. nov., isolated from bovine faeces in Northern Ireland.</title>
        <authorList>
            <person name="Mitchell M."/>
            <person name="Nguyen S.V."/>
            <person name="Connor M."/>
            <person name="Fairley D.J."/>
            <person name="Donoghue O."/>
            <person name="Marshall H."/>
            <person name="Koolman L."/>
            <person name="McMullan G."/>
            <person name="Schaffer K.E."/>
            <person name="McGrath J.W."/>
            <person name="Fanning S."/>
        </authorList>
    </citation>
    <scope>NUCLEOTIDE SEQUENCE [LARGE SCALE GENOMIC DNA]</scope>
    <source>
        <strain evidence="5 6">MCA3</strain>
    </source>
</reference>
<keyword evidence="2" id="KW-0238">DNA-binding</keyword>
<dbReference type="Proteomes" id="UP001198983">
    <property type="component" value="Chromosome"/>
</dbReference>
<name>A0AAX2ZI70_9FIRM</name>
<dbReference type="Pfam" id="PF02311">
    <property type="entry name" value="AraC_binding"/>
    <property type="match status" value="1"/>
</dbReference>
<keyword evidence="6" id="KW-1185">Reference proteome</keyword>
<dbReference type="SMART" id="SM00342">
    <property type="entry name" value="HTH_ARAC"/>
    <property type="match status" value="1"/>
</dbReference>
<evidence type="ECO:0000256" key="3">
    <source>
        <dbReference type="ARBA" id="ARBA00023163"/>
    </source>
</evidence>
<dbReference type="InterPro" id="IPR018060">
    <property type="entry name" value="HTH_AraC"/>
</dbReference>
<dbReference type="Gene3D" id="1.10.10.60">
    <property type="entry name" value="Homeodomain-like"/>
    <property type="match status" value="2"/>
</dbReference>
<dbReference type="GO" id="GO:0043565">
    <property type="term" value="F:sequence-specific DNA binding"/>
    <property type="evidence" value="ECO:0007669"/>
    <property type="project" value="InterPro"/>
</dbReference>
<dbReference type="PANTHER" id="PTHR43280">
    <property type="entry name" value="ARAC-FAMILY TRANSCRIPTIONAL REGULATOR"/>
    <property type="match status" value="1"/>
</dbReference>
<evidence type="ECO:0000256" key="2">
    <source>
        <dbReference type="ARBA" id="ARBA00023125"/>
    </source>
</evidence>
<evidence type="ECO:0000256" key="1">
    <source>
        <dbReference type="ARBA" id="ARBA00023015"/>
    </source>
</evidence>
<protein>
    <submittedName>
        <fullName evidence="5">AraC family transcriptional regulator</fullName>
    </submittedName>
</protein>
<dbReference type="InterPro" id="IPR009057">
    <property type="entry name" value="Homeodomain-like_sf"/>
</dbReference>
<dbReference type="AlphaFoldDB" id="A0AAX2ZI70"/>
<evidence type="ECO:0000259" key="4">
    <source>
        <dbReference type="PROSITE" id="PS01124"/>
    </source>
</evidence>
<keyword evidence="3" id="KW-0804">Transcription</keyword>
<dbReference type="Gene3D" id="2.60.120.10">
    <property type="entry name" value="Jelly Rolls"/>
    <property type="match status" value="1"/>
</dbReference>
<dbReference type="InterPro" id="IPR011051">
    <property type="entry name" value="RmlC_Cupin_sf"/>
</dbReference>
<dbReference type="InterPro" id="IPR003313">
    <property type="entry name" value="AraC-bd"/>
</dbReference>
<dbReference type="SUPFAM" id="SSF51182">
    <property type="entry name" value="RmlC-like cupins"/>
    <property type="match status" value="1"/>
</dbReference>
<sequence length="323" mass="38588">MKDEFEIIEHSHIKYLNVFLVNMNYRSPHLHREFELILVLHGDVTIKTKQEIYNLSSGSSVIFNPNQPHEIKSDNNSSLILCVQISPKFCSDYFPNMSNLVFDTFNIRQNASNDTYKYIQSLTLKLGYFYYKKRNGYEFSCMSIINQLFSIFLDILPYHIISDEEKRFNQIKIERLNRILNYIDENYMYKLKLSHIAERENLSVSYLSHFIKDNLNESFQEYINNHRFNQAKKLLLTTDMKLIDICMECGFSDYRYLYKVFKENYNCTPKEYVKLYGQVPLKMKTHSNESCENFYTSKNTLNILDKYIINDDFIMDDLFNSLV</sequence>
<dbReference type="KEGG" id="tem:JW646_06200"/>
<accession>A0AAX2ZI70</accession>
<dbReference type="GO" id="GO:0003700">
    <property type="term" value="F:DNA-binding transcription factor activity"/>
    <property type="evidence" value="ECO:0007669"/>
    <property type="project" value="InterPro"/>
</dbReference>
<gene>
    <name evidence="5" type="ORF">JW646_06200</name>
</gene>
<feature type="domain" description="HTH araC/xylS-type" evidence="4">
    <location>
        <begin position="177"/>
        <end position="275"/>
    </location>
</feature>
<proteinExistence type="predicted"/>